<keyword evidence="4" id="KW-1185">Reference proteome</keyword>
<dbReference type="RefSeq" id="WP_311771569.1">
    <property type="nucleotide sequence ID" value="NZ_JACHJQ010000014.1"/>
</dbReference>
<dbReference type="Proteomes" id="UP000520767">
    <property type="component" value="Unassembled WGS sequence"/>
</dbReference>
<dbReference type="EMBL" id="JACHJQ010000014">
    <property type="protein sequence ID" value="MBB4912529.1"/>
    <property type="molecule type" value="Genomic_DNA"/>
</dbReference>
<keyword evidence="2" id="KW-0472">Membrane</keyword>
<evidence type="ECO:0008006" key="5">
    <source>
        <dbReference type="Google" id="ProtNLM"/>
    </source>
</evidence>
<proteinExistence type="predicted"/>
<organism evidence="3 4">
    <name type="scientific">Actinophytocola algeriensis</name>
    <dbReference type="NCBI Taxonomy" id="1768010"/>
    <lineage>
        <taxon>Bacteria</taxon>
        <taxon>Bacillati</taxon>
        <taxon>Actinomycetota</taxon>
        <taxon>Actinomycetes</taxon>
        <taxon>Pseudonocardiales</taxon>
        <taxon>Pseudonocardiaceae</taxon>
    </lineage>
</organism>
<dbReference type="Pfam" id="PF10745">
    <property type="entry name" value="DUF2530"/>
    <property type="match status" value="1"/>
</dbReference>
<reference evidence="3 4" key="1">
    <citation type="submission" date="2020-08" db="EMBL/GenBank/DDBJ databases">
        <title>Genomic Encyclopedia of Type Strains, Phase III (KMG-III): the genomes of soil and plant-associated and newly described type strains.</title>
        <authorList>
            <person name="Whitman W."/>
        </authorList>
    </citation>
    <scope>NUCLEOTIDE SEQUENCE [LARGE SCALE GENOMIC DNA]</scope>
    <source>
        <strain evidence="3 4">CECT 8960</strain>
    </source>
</reference>
<name>A0A7W7QFR6_9PSEU</name>
<sequence length="95" mass="10332">MSDVGKPDPGIETQKSPPPLPDRLLALAPLVYVGTGLWVVLTCVLLVGHYGFEVFPPIWVWTALWGTALGLIGVPVMAWQRAASRRGSRGAQRLR</sequence>
<comment type="caution">
    <text evidence="3">The sequence shown here is derived from an EMBL/GenBank/DDBJ whole genome shotgun (WGS) entry which is preliminary data.</text>
</comment>
<evidence type="ECO:0000256" key="1">
    <source>
        <dbReference type="SAM" id="MobiDB-lite"/>
    </source>
</evidence>
<dbReference type="AlphaFoldDB" id="A0A7W7QFR6"/>
<protein>
    <recommendedName>
        <fullName evidence="5">DUF2530 domain-containing protein</fullName>
    </recommendedName>
</protein>
<keyword evidence="2" id="KW-1133">Transmembrane helix</keyword>
<feature type="transmembrane region" description="Helical" evidence="2">
    <location>
        <begin position="58"/>
        <end position="79"/>
    </location>
</feature>
<evidence type="ECO:0000313" key="3">
    <source>
        <dbReference type="EMBL" id="MBB4912529.1"/>
    </source>
</evidence>
<evidence type="ECO:0000313" key="4">
    <source>
        <dbReference type="Proteomes" id="UP000520767"/>
    </source>
</evidence>
<keyword evidence="2" id="KW-0812">Transmembrane</keyword>
<gene>
    <name evidence="3" type="ORF">FHR82_008801</name>
</gene>
<feature type="transmembrane region" description="Helical" evidence="2">
    <location>
        <begin position="24"/>
        <end position="52"/>
    </location>
</feature>
<dbReference type="InterPro" id="IPR019681">
    <property type="entry name" value="DUF2530"/>
</dbReference>
<accession>A0A7W7QFR6</accession>
<feature type="region of interest" description="Disordered" evidence="1">
    <location>
        <begin position="1"/>
        <end position="20"/>
    </location>
</feature>
<evidence type="ECO:0000256" key="2">
    <source>
        <dbReference type="SAM" id="Phobius"/>
    </source>
</evidence>